<accession>U5C1J1</accession>
<proteinExistence type="predicted"/>
<organism evidence="1 2">
    <name type="scientific">Rhodonellum psychrophilum GCM71 = DSM 17998</name>
    <dbReference type="NCBI Taxonomy" id="1123057"/>
    <lineage>
        <taxon>Bacteria</taxon>
        <taxon>Pseudomonadati</taxon>
        <taxon>Bacteroidota</taxon>
        <taxon>Cytophagia</taxon>
        <taxon>Cytophagales</taxon>
        <taxon>Cytophagaceae</taxon>
        <taxon>Rhodonellum</taxon>
    </lineage>
</organism>
<gene>
    <name evidence="1" type="ORF">P872_02455</name>
</gene>
<keyword evidence="2" id="KW-1185">Reference proteome</keyword>
<reference evidence="1 2" key="1">
    <citation type="journal article" date="2013" name="Genome Announc.">
        <title>Draft Genome Sequence of the Psychrophilic and Alkaliphilic Rhodonellum psychrophilum Strain GCM71T.</title>
        <authorList>
            <person name="Hauptmann A.L."/>
            <person name="Glaring M.A."/>
            <person name="Hallin P.F."/>
            <person name="Prieme A."/>
            <person name="Stougaard P."/>
        </authorList>
    </citation>
    <scope>NUCLEOTIDE SEQUENCE [LARGE SCALE GENOMIC DNA]</scope>
    <source>
        <strain evidence="1 2">GCM71</strain>
    </source>
</reference>
<evidence type="ECO:0000313" key="1">
    <source>
        <dbReference type="EMBL" id="ERM83679.1"/>
    </source>
</evidence>
<name>U5C1J1_9BACT</name>
<dbReference type="EMBL" id="AWXR01000010">
    <property type="protein sequence ID" value="ERM83679.1"/>
    <property type="molecule type" value="Genomic_DNA"/>
</dbReference>
<dbReference type="AlphaFoldDB" id="U5C1J1"/>
<sequence>MLKIMKLYSESIKLKLNFRIKSLNKPIYYF</sequence>
<comment type="caution">
    <text evidence="1">The sequence shown here is derived from an EMBL/GenBank/DDBJ whole genome shotgun (WGS) entry which is preliminary data.</text>
</comment>
<evidence type="ECO:0000313" key="2">
    <source>
        <dbReference type="Proteomes" id="UP000016843"/>
    </source>
</evidence>
<protein>
    <submittedName>
        <fullName evidence="1">Uncharacterized protein</fullName>
    </submittedName>
</protein>
<dbReference type="Proteomes" id="UP000016843">
    <property type="component" value="Unassembled WGS sequence"/>
</dbReference>